<dbReference type="OrthoDB" id="1711136at2759"/>
<dbReference type="InterPro" id="IPR013083">
    <property type="entry name" value="Znf_RING/FYVE/PHD"/>
</dbReference>
<gene>
    <name evidence="5" type="ORF">PanWU01x14_120800</name>
</gene>
<feature type="region of interest" description="Disordered" evidence="4">
    <location>
        <begin position="23"/>
        <end position="49"/>
    </location>
</feature>
<evidence type="ECO:0000256" key="3">
    <source>
        <dbReference type="ARBA" id="ARBA00022833"/>
    </source>
</evidence>
<keyword evidence="1" id="KW-0479">Metal-binding</keyword>
<comment type="caution">
    <text evidence="5">The sequence shown here is derived from an EMBL/GenBank/DDBJ whole genome shotgun (WGS) entry which is preliminary data.</text>
</comment>
<evidence type="ECO:0000256" key="4">
    <source>
        <dbReference type="SAM" id="MobiDB-lite"/>
    </source>
</evidence>
<protein>
    <submittedName>
        <fullName evidence="5">Zinc finger, RING/FYVE/PHD-type</fullName>
    </submittedName>
</protein>
<proteinExistence type="predicted"/>
<evidence type="ECO:0000313" key="5">
    <source>
        <dbReference type="EMBL" id="PON64903.1"/>
    </source>
</evidence>
<evidence type="ECO:0000313" key="6">
    <source>
        <dbReference type="Proteomes" id="UP000237105"/>
    </source>
</evidence>
<evidence type="ECO:0000256" key="1">
    <source>
        <dbReference type="ARBA" id="ARBA00022723"/>
    </source>
</evidence>
<dbReference type="GO" id="GO:0008270">
    <property type="term" value="F:zinc ion binding"/>
    <property type="evidence" value="ECO:0007669"/>
    <property type="project" value="UniProtKB-KW"/>
</dbReference>
<keyword evidence="2" id="KW-0863">Zinc-finger</keyword>
<accession>A0A2P5CV16</accession>
<dbReference type="PANTHER" id="PTHR46858">
    <property type="entry name" value="OS05G0521000 PROTEIN"/>
    <property type="match status" value="1"/>
</dbReference>
<dbReference type="STRING" id="3476.A0A2P5CV16"/>
<evidence type="ECO:0000256" key="2">
    <source>
        <dbReference type="ARBA" id="ARBA00022771"/>
    </source>
</evidence>
<keyword evidence="3" id="KW-0862">Zinc</keyword>
<keyword evidence="6" id="KW-1185">Reference proteome</keyword>
<dbReference type="SUPFAM" id="SSF57850">
    <property type="entry name" value="RING/U-box"/>
    <property type="match status" value="1"/>
</dbReference>
<organism evidence="5 6">
    <name type="scientific">Parasponia andersonii</name>
    <name type="common">Sponia andersonii</name>
    <dbReference type="NCBI Taxonomy" id="3476"/>
    <lineage>
        <taxon>Eukaryota</taxon>
        <taxon>Viridiplantae</taxon>
        <taxon>Streptophyta</taxon>
        <taxon>Embryophyta</taxon>
        <taxon>Tracheophyta</taxon>
        <taxon>Spermatophyta</taxon>
        <taxon>Magnoliopsida</taxon>
        <taxon>eudicotyledons</taxon>
        <taxon>Gunneridae</taxon>
        <taxon>Pentapetalae</taxon>
        <taxon>rosids</taxon>
        <taxon>fabids</taxon>
        <taxon>Rosales</taxon>
        <taxon>Cannabaceae</taxon>
        <taxon>Parasponia</taxon>
    </lineage>
</organism>
<dbReference type="EMBL" id="JXTB01000092">
    <property type="protein sequence ID" value="PON64903.1"/>
    <property type="molecule type" value="Genomic_DNA"/>
</dbReference>
<sequence>MLEPHSEANNSAQDDYINGWSVDEYEHHDMSSSTTSLAPSPPPPPIPEEHLIEGEVALIPCGHIADCMSCLINIKDSDGLCPICRSQIDQVVKIYAV</sequence>
<dbReference type="Gene3D" id="3.30.40.10">
    <property type="entry name" value="Zinc/RING finger domain, C3HC4 (zinc finger)"/>
    <property type="match status" value="1"/>
</dbReference>
<reference evidence="6" key="1">
    <citation type="submission" date="2016-06" db="EMBL/GenBank/DDBJ databases">
        <title>Parallel loss of symbiosis genes in relatives of nitrogen-fixing non-legume Parasponia.</title>
        <authorList>
            <person name="Van Velzen R."/>
            <person name="Holmer R."/>
            <person name="Bu F."/>
            <person name="Rutten L."/>
            <person name="Van Zeijl A."/>
            <person name="Liu W."/>
            <person name="Santuari L."/>
            <person name="Cao Q."/>
            <person name="Sharma T."/>
            <person name="Shen D."/>
            <person name="Roswanjaya Y."/>
            <person name="Wardhani T."/>
            <person name="Kalhor M.S."/>
            <person name="Jansen J."/>
            <person name="Van den Hoogen J."/>
            <person name="Gungor B."/>
            <person name="Hartog M."/>
            <person name="Hontelez J."/>
            <person name="Verver J."/>
            <person name="Yang W.-C."/>
            <person name="Schijlen E."/>
            <person name="Repin R."/>
            <person name="Schilthuizen M."/>
            <person name="Schranz E."/>
            <person name="Heidstra R."/>
            <person name="Miyata K."/>
            <person name="Fedorova E."/>
            <person name="Kohlen W."/>
            <person name="Bisseling T."/>
            <person name="Smit S."/>
            <person name="Geurts R."/>
        </authorList>
    </citation>
    <scope>NUCLEOTIDE SEQUENCE [LARGE SCALE GENOMIC DNA]</scope>
    <source>
        <strain evidence="6">cv. WU1-14</strain>
    </source>
</reference>
<dbReference type="GO" id="GO:0061630">
    <property type="term" value="F:ubiquitin protein ligase activity"/>
    <property type="evidence" value="ECO:0007669"/>
    <property type="project" value="TreeGrafter"/>
</dbReference>
<name>A0A2P5CV16_PARAD</name>
<dbReference type="PANTHER" id="PTHR46858:SF7">
    <property type="entry name" value="RING-TYPE DOMAIN-CONTAINING PROTEIN"/>
    <property type="match status" value="1"/>
</dbReference>
<dbReference type="Proteomes" id="UP000237105">
    <property type="component" value="Unassembled WGS sequence"/>
</dbReference>
<dbReference type="Pfam" id="PF13920">
    <property type="entry name" value="zf-C3HC4_3"/>
    <property type="match status" value="1"/>
</dbReference>
<dbReference type="AlphaFoldDB" id="A0A2P5CV16"/>
<dbReference type="GO" id="GO:0016567">
    <property type="term" value="P:protein ubiquitination"/>
    <property type="evidence" value="ECO:0007669"/>
    <property type="project" value="TreeGrafter"/>
</dbReference>